<dbReference type="Pfam" id="PF02784">
    <property type="entry name" value="Orn_Arg_deC_N"/>
    <property type="match status" value="1"/>
</dbReference>
<evidence type="ECO:0000313" key="5">
    <source>
        <dbReference type="Proteomes" id="UP001634007"/>
    </source>
</evidence>
<dbReference type="SUPFAM" id="SSF51419">
    <property type="entry name" value="PLP-binding barrel"/>
    <property type="match status" value="1"/>
</dbReference>
<keyword evidence="5" id="KW-1185">Reference proteome</keyword>
<dbReference type="AlphaFoldDB" id="A0ABD3JV80"/>
<proteinExistence type="predicted"/>
<accession>A0ABD3JV80</accession>
<evidence type="ECO:0000256" key="2">
    <source>
        <dbReference type="ARBA" id="ARBA00022898"/>
    </source>
</evidence>
<evidence type="ECO:0000259" key="3">
    <source>
        <dbReference type="Pfam" id="PF02784"/>
    </source>
</evidence>
<evidence type="ECO:0000256" key="1">
    <source>
        <dbReference type="ARBA" id="ARBA00001933"/>
    </source>
</evidence>
<evidence type="ECO:0000313" key="4">
    <source>
        <dbReference type="EMBL" id="KAL3731821.1"/>
    </source>
</evidence>
<dbReference type="Gene3D" id="3.20.20.10">
    <property type="entry name" value="Alanine racemase"/>
    <property type="match status" value="1"/>
</dbReference>
<keyword evidence="2" id="KW-0663">Pyridoxal phosphate</keyword>
<protein>
    <recommendedName>
        <fullName evidence="3">Orn/DAP/Arg decarboxylase 2 N-terminal domain-containing protein</fullName>
    </recommendedName>
</protein>
<dbReference type="PANTHER" id="PTHR43727:SF2">
    <property type="entry name" value="GROUP IV DECARBOXYLASE"/>
    <property type="match status" value="1"/>
</dbReference>
<sequence length="137" mass="15304">MCSSPSYRCTWGGFKHCASKSRDGFLYCVDVKVQDVMEGVERRPFYLCTKRQTSRNVEAYKDALEGLEGAVRANDNLKILEHLRGLGRGAVLVSGNELRMALRAGFDPSRLYRVFGPLLFEKVPSGGNIRCLNKIAV</sequence>
<dbReference type="PANTHER" id="PTHR43727">
    <property type="entry name" value="DIAMINOPIMELATE DECARBOXYLASE"/>
    <property type="match status" value="1"/>
</dbReference>
<dbReference type="EMBL" id="JBJKBG010000007">
    <property type="protein sequence ID" value="KAL3731821.1"/>
    <property type="molecule type" value="Genomic_DNA"/>
</dbReference>
<comment type="cofactor">
    <cofactor evidence="1">
        <name>pyridoxal 5'-phosphate</name>
        <dbReference type="ChEBI" id="CHEBI:597326"/>
    </cofactor>
</comment>
<dbReference type="Proteomes" id="UP001634007">
    <property type="component" value="Unassembled WGS sequence"/>
</dbReference>
<feature type="domain" description="Orn/DAP/Arg decarboxylase 2 N-terminal" evidence="3">
    <location>
        <begin position="58"/>
        <end position="111"/>
    </location>
</feature>
<name>A0ABD3JV80_EUCGL</name>
<dbReference type="InterPro" id="IPR022644">
    <property type="entry name" value="De-COase2_N"/>
</dbReference>
<organism evidence="4 5">
    <name type="scientific">Eucalyptus globulus</name>
    <name type="common">Tasmanian blue gum</name>
    <dbReference type="NCBI Taxonomy" id="34317"/>
    <lineage>
        <taxon>Eukaryota</taxon>
        <taxon>Viridiplantae</taxon>
        <taxon>Streptophyta</taxon>
        <taxon>Embryophyta</taxon>
        <taxon>Tracheophyta</taxon>
        <taxon>Spermatophyta</taxon>
        <taxon>Magnoliopsida</taxon>
        <taxon>eudicotyledons</taxon>
        <taxon>Gunneridae</taxon>
        <taxon>Pentapetalae</taxon>
        <taxon>rosids</taxon>
        <taxon>malvids</taxon>
        <taxon>Myrtales</taxon>
        <taxon>Myrtaceae</taxon>
        <taxon>Myrtoideae</taxon>
        <taxon>Eucalypteae</taxon>
        <taxon>Eucalyptus</taxon>
    </lineage>
</organism>
<reference evidence="4 5" key="1">
    <citation type="submission" date="2024-11" db="EMBL/GenBank/DDBJ databases">
        <title>Chromosome-level genome assembly of Eucalyptus globulus Labill. provides insights into its genome evolution.</title>
        <authorList>
            <person name="Li X."/>
        </authorList>
    </citation>
    <scope>NUCLEOTIDE SEQUENCE [LARGE SCALE GENOMIC DNA]</scope>
    <source>
        <strain evidence="4">CL2024</strain>
        <tissue evidence="4">Fresh tender leaves</tissue>
    </source>
</reference>
<dbReference type="InterPro" id="IPR029066">
    <property type="entry name" value="PLP-binding_barrel"/>
</dbReference>
<comment type="caution">
    <text evidence="4">The sequence shown here is derived from an EMBL/GenBank/DDBJ whole genome shotgun (WGS) entry which is preliminary data.</text>
</comment>
<gene>
    <name evidence="4" type="ORF">ACJRO7_028651</name>
</gene>